<dbReference type="AlphaFoldDB" id="A0A0D8BW46"/>
<proteinExistence type="predicted"/>
<dbReference type="Proteomes" id="UP000032522">
    <property type="component" value="Unassembled WGS sequence"/>
</dbReference>
<dbReference type="EMBL" id="JYBP01000003">
    <property type="protein sequence ID" value="KJE28398.1"/>
    <property type="molecule type" value="Genomic_DNA"/>
</dbReference>
<dbReference type="PATRIC" id="fig|1462.6.peg.3548"/>
<name>A0A0D8BW46_GEOKU</name>
<dbReference type="RefSeq" id="WP_044732668.1">
    <property type="nucleotide sequence ID" value="NZ_JYBP01000003.1"/>
</dbReference>
<gene>
    <name evidence="1" type="ORF">LG52_3227</name>
</gene>
<protein>
    <submittedName>
        <fullName evidence="1">Putative yviE</fullName>
    </submittedName>
</protein>
<dbReference type="OrthoDB" id="2112831at2"/>
<organism evidence="1 2">
    <name type="scientific">Geobacillus kaustophilus</name>
    <dbReference type="NCBI Taxonomy" id="1462"/>
    <lineage>
        <taxon>Bacteria</taxon>
        <taxon>Bacillati</taxon>
        <taxon>Bacillota</taxon>
        <taxon>Bacilli</taxon>
        <taxon>Bacillales</taxon>
        <taxon>Anoxybacillaceae</taxon>
        <taxon>Geobacillus</taxon>
        <taxon>Geobacillus thermoleovorans group</taxon>
    </lineage>
</organism>
<evidence type="ECO:0000313" key="2">
    <source>
        <dbReference type="Proteomes" id="UP000032522"/>
    </source>
</evidence>
<comment type="caution">
    <text evidence="1">The sequence shown here is derived from an EMBL/GenBank/DDBJ whole genome shotgun (WGS) entry which is preliminary data.</text>
</comment>
<evidence type="ECO:0000313" key="1">
    <source>
        <dbReference type="EMBL" id="KJE28398.1"/>
    </source>
</evidence>
<sequence length="184" mass="20297">MSIPQLRMEATYAKLAILTVPARLEITQPPADMTIEQPPAEMSVASIPARLTLDQSQAWGAVNNKHVFQLIKDAADRGRQAVLDYIERAAVQGDELMRIENGGDPLVEQAAANSEGPPLEFNIALVPPPFSVKIGYEPGQLDIDWHIQKPRIDVNTHAPIIRYQQGTVKIDLAQRPSLHIDVVI</sequence>
<accession>A0A0D8BW46</accession>
<dbReference type="Pfam" id="PF20074">
    <property type="entry name" value="DUF6470"/>
    <property type="match status" value="1"/>
</dbReference>
<dbReference type="InterPro" id="IPR045527">
    <property type="entry name" value="DUF6470"/>
</dbReference>
<reference evidence="1 2" key="1">
    <citation type="submission" date="2015-01" db="EMBL/GenBank/DDBJ databases">
        <authorList>
            <person name="Filippidou S."/>
            <person name="Jeanneret N."/>
            <person name="Russel-Delif L."/>
            <person name="Junier T."/>
            <person name="Wunderlin T."/>
            <person name="Molina V."/>
            <person name="Johnson S.L."/>
            <person name="Davenport K.W."/>
            <person name="Chain P.S."/>
            <person name="Dorador C."/>
            <person name="Junier P."/>
        </authorList>
    </citation>
    <scope>NUCLEOTIDE SEQUENCE [LARGE SCALE GENOMIC DNA]</scope>
    <source>
        <strain evidence="1 2">Et7/4</strain>
    </source>
</reference>